<dbReference type="AlphaFoldDB" id="A0A1W1XVC2"/>
<reference evidence="1 2" key="1">
    <citation type="submission" date="2017-04" db="EMBL/GenBank/DDBJ databases">
        <authorList>
            <person name="Afonso C.L."/>
            <person name="Miller P.J."/>
            <person name="Scott M.A."/>
            <person name="Spackman E."/>
            <person name="Goraichik I."/>
            <person name="Dimitrov K.M."/>
            <person name="Suarez D.L."/>
            <person name="Swayne D.E."/>
        </authorList>
    </citation>
    <scope>NUCLEOTIDE SEQUENCE [LARGE SCALE GENOMIC DNA]</scope>
    <source>
        <strain evidence="1 2">DSM 23236</strain>
    </source>
</reference>
<organism evidence="1 2">
    <name type="scientific">Andreprevotia lacus DSM 23236</name>
    <dbReference type="NCBI Taxonomy" id="1121001"/>
    <lineage>
        <taxon>Bacteria</taxon>
        <taxon>Pseudomonadati</taxon>
        <taxon>Pseudomonadota</taxon>
        <taxon>Betaproteobacteria</taxon>
        <taxon>Neisseriales</taxon>
        <taxon>Chitinibacteraceae</taxon>
        <taxon>Andreprevotia</taxon>
    </lineage>
</organism>
<name>A0A1W1XVC2_9NEIS</name>
<evidence type="ECO:0000313" key="1">
    <source>
        <dbReference type="EMBL" id="SMC27856.1"/>
    </source>
</evidence>
<dbReference type="Proteomes" id="UP000192761">
    <property type="component" value="Unassembled WGS sequence"/>
</dbReference>
<protein>
    <recommendedName>
        <fullName evidence="3">DUF4157 domain-containing protein</fullName>
    </recommendedName>
</protein>
<evidence type="ECO:0008006" key="3">
    <source>
        <dbReference type="Google" id="ProtNLM"/>
    </source>
</evidence>
<dbReference type="RefSeq" id="WP_084091651.1">
    <property type="nucleotide sequence ID" value="NZ_FWXD01000019.1"/>
</dbReference>
<sequence length="152" mass="16523">MPLALATSLPALLPQAIAWASAREAEILASGIALTDAELDLARRVGVQAPERIRLALVERVPMPDDPMLQLAVETTELLGANTLGLTLGYGIYLCQGARDARLVSHECRHVQQYEAAGGIAAFLPLYLQQIVRHGYLDAPYEVDARRHEIDA</sequence>
<proteinExistence type="predicted"/>
<dbReference type="EMBL" id="FWXD01000019">
    <property type="protein sequence ID" value="SMC27856.1"/>
    <property type="molecule type" value="Genomic_DNA"/>
</dbReference>
<gene>
    <name evidence="1" type="ORF">SAMN02745857_02997</name>
</gene>
<evidence type="ECO:0000313" key="2">
    <source>
        <dbReference type="Proteomes" id="UP000192761"/>
    </source>
</evidence>
<keyword evidence="2" id="KW-1185">Reference proteome</keyword>
<dbReference type="OrthoDB" id="196110at2"/>
<dbReference type="STRING" id="1121001.SAMN02745857_02997"/>
<accession>A0A1W1XVC2</accession>